<evidence type="ECO:0000313" key="1">
    <source>
        <dbReference type="EMBL" id="CAB0020134.1"/>
    </source>
</evidence>
<organism evidence="1 2">
    <name type="scientific">Nesidiocoris tenuis</name>
    <dbReference type="NCBI Taxonomy" id="355587"/>
    <lineage>
        <taxon>Eukaryota</taxon>
        <taxon>Metazoa</taxon>
        <taxon>Ecdysozoa</taxon>
        <taxon>Arthropoda</taxon>
        <taxon>Hexapoda</taxon>
        <taxon>Insecta</taxon>
        <taxon>Pterygota</taxon>
        <taxon>Neoptera</taxon>
        <taxon>Paraneoptera</taxon>
        <taxon>Hemiptera</taxon>
        <taxon>Heteroptera</taxon>
        <taxon>Panheteroptera</taxon>
        <taxon>Cimicomorpha</taxon>
        <taxon>Miridae</taxon>
        <taxon>Dicyphina</taxon>
        <taxon>Nesidiocoris</taxon>
    </lineage>
</organism>
<evidence type="ECO:0000313" key="2">
    <source>
        <dbReference type="Proteomes" id="UP000479000"/>
    </source>
</evidence>
<protein>
    <submittedName>
        <fullName evidence="1">Uncharacterized protein</fullName>
    </submittedName>
</protein>
<accession>A0A6H5HR87</accession>
<name>A0A6H5HR87_9HEMI</name>
<dbReference type="Proteomes" id="UP000479000">
    <property type="component" value="Unassembled WGS sequence"/>
</dbReference>
<keyword evidence="2" id="KW-1185">Reference proteome</keyword>
<dbReference type="AlphaFoldDB" id="A0A6H5HR87"/>
<reference evidence="1 2" key="1">
    <citation type="submission" date="2020-02" db="EMBL/GenBank/DDBJ databases">
        <authorList>
            <person name="Ferguson B K."/>
        </authorList>
    </citation>
    <scope>NUCLEOTIDE SEQUENCE [LARGE SCALE GENOMIC DNA]</scope>
</reference>
<proteinExistence type="predicted"/>
<gene>
    <name evidence="1" type="ORF">NTEN_LOCUS23740</name>
</gene>
<sequence>MKFIRRDSSLNKMRTSTPQKLSIVESMRFLGSIVKKSNFIGCCNILRATVIRPMGYDHSLPSTLSLVIGKKVQGS</sequence>
<dbReference type="EMBL" id="CADCXU010035027">
    <property type="protein sequence ID" value="CAB0020134.1"/>
    <property type="molecule type" value="Genomic_DNA"/>
</dbReference>